<dbReference type="AlphaFoldDB" id="A0A2S0MV14"/>
<feature type="signal peptide" evidence="2">
    <location>
        <begin position="1"/>
        <end position="23"/>
    </location>
</feature>
<reference evidence="4" key="1">
    <citation type="submission" date="2018-03" db="EMBL/GenBank/DDBJ databases">
        <title>Genomic analysis of the strain SH-1 isolated from shrimp intestine.</title>
        <authorList>
            <person name="Kim Y.-S."/>
            <person name="Kim S.-E."/>
            <person name="Kim K.-H."/>
        </authorList>
    </citation>
    <scope>NUCLEOTIDE SEQUENCE [LARGE SCALE GENOMIC DNA]</scope>
    <source>
        <strain evidence="4">SH-1</strain>
    </source>
</reference>
<keyword evidence="2" id="KW-0732">Signal</keyword>
<accession>A0A2S0MV14</accession>
<feature type="chain" id="PRO_5015558710" evidence="2">
    <location>
        <begin position="24"/>
        <end position="196"/>
    </location>
</feature>
<sequence length="196" mass="20572">MTRTFIALAASSALALQAAPVWAQAPGALYTVVVPSSQFGSPNFTQLVVNGLAAARAFCGKLENKAYVVDCLAERLDAVSDQMDLEGNTGDDYAEVRSILSDTSGKLQKLARDNRDRALPRGKASTTSGSTTIRTSRPLTPVAAPAAADVNAQATAILDEAETLLLRSAAGSSDKTAQYTRIAEALRSNKVLIRST</sequence>
<protein>
    <submittedName>
        <fullName evidence="3">Uncharacterized protein</fullName>
    </submittedName>
</protein>
<keyword evidence="4" id="KW-1185">Reference proteome</keyword>
<proteinExistence type="predicted"/>
<feature type="compositionally biased region" description="Low complexity" evidence="1">
    <location>
        <begin position="125"/>
        <end position="136"/>
    </location>
</feature>
<organism evidence="3 4">
    <name type="scientific">Pukyongiella litopenaei</name>
    <dbReference type="NCBI Taxonomy" id="2605946"/>
    <lineage>
        <taxon>Bacteria</taxon>
        <taxon>Pseudomonadati</taxon>
        <taxon>Pseudomonadota</taxon>
        <taxon>Alphaproteobacteria</taxon>
        <taxon>Rhodobacterales</taxon>
        <taxon>Paracoccaceae</taxon>
        <taxon>Pukyongiella</taxon>
    </lineage>
</organism>
<evidence type="ECO:0000256" key="2">
    <source>
        <dbReference type="SAM" id="SignalP"/>
    </source>
</evidence>
<name>A0A2S0MV14_9RHOB</name>
<dbReference type="KEGG" id="thas:C6Y53_08680"/>
<dbReference type="RefSeq" id="WP_106474022.1">
    <property type="nucleotide sequence ID" value="NZ_CP027665.1"/>
</dbReference>
<evidence type="ECO:0000313" key="4">
    <source>
        <dbReference type="Proteomes" id="UP000237655"/>
    </source>
</evidence>
<evidence type="ECO:0000256" key="1">
    <source>
        <dbReference type="SAM" id="MobiDB-lite"/>
    </source>
</evidence>
<dbReference type="EMBL" id="CP027665">
    <property type="protein sequence ID" value="AVO39718.1"/>
    <property type="molecule type" value="Genomic_DNA"/>
</dbReference>
<feature type="region of interest" description="Disordered" evidence="1">
    <location>
        <begin position="115"/>
        <end position="136"/>
    </location>
</feature>
<dbReference type="Proteomes" id="UP000237655">
    <property type="component" value="Chromosome"/>
</dbReference>
<evidence type="ECO:0000313" key="3">
    <source>
        <dbReference type="EMBL" id="AVO39718.1"/>
    </source>
</evidence>
<gene>
    <name evidence="3" type="ORF">C6Y53_08680</name>
</gene>